<comment type="catalytic activity">
    <reaction evidence="4 5">
        <text>L-kynurenine + H2O = anthranilate + L-alanine + H(+)</text>
        <dbReference type="Rhea" id="RHEA:16813"/>
        <dbReference type="ChEBI" id="CHEBI:15377"/>
        <dbReference type="ChEBI" id="CHEBI:15378"/>
        <dbReference type="ChEBI" id="CHEBI:16567"/>
        <dbReference type="ChEBI" id="CHEBI:57959"/>
        <dbReference type="ChEBI" id="CHEBI:57972"/>
        <dbReference type="EC" id="3.7.1.3"/>
    </reaction>
</comment>
<comment type="function">
    <text evidence="4 5">Catalyzes the cleavage of L-kynurenine (L-Kyn) and L-3-hydroxykynurenine (L-3OHKyn) into anthranilic acid (AA) and 3-hydroxyanthranilic acid (3-OHAA), respectively.</text>
</comment>
<dbReference type="UniPathway" id="UPA00253">
    <property type="reaction ID" value="UER00329"/>
</dbReference>
<evidence type="ECO:0000313" key="7">
    <source>
        <dbReference type="Proteomes" id="UP000241769"/>
    </source>
</evidence>
<keyword evidence="7" id="KW-1185">Reference proteome</keyword>
<sequence length="435" mass="50023">MSSPREQLQDIAKTSGLDVLSKEFSGHLDQQDELKEYRQQFHIPKDDLKLESTSNRDCIYLVGNSLGLQPKTTRKYVEEELKVWQYHGVEGHFNHPLERPWLKTDEYLVRQMERIVGAKEGEVAIMNSLTVNNHLMMIPFYRPEGEKRKILIEAQSFPSDLYGAQSQIKFHGLNPEEDLIQLKPTPGDDHLRTEDIIKVIRERGHEIALIFFSGIQYYTGQYFDIKKITEEGHKQGNVDVQLHEWNVDFATWCSYKYLNGGPGTIAGLFVHSKHNNDPSLHRFAGWWGHDINTRFNMDEPQFKPIEGAFGFRLSNPPVLCVAALLASLEIFDSAGIQNLRNKSKRLTGYLELLLHEKIKEGIKILTPSNPDERGCQLSIYLTEGELDRVGDTLLEEGVVVDKRRPNVIRVAPTPLYNSFTDVWYFVETLSRVLNK</sequence>
<dbReference type="PANTHER" id="PTHR14084">
    <property type="entry name" value="KYNURENINASE"/>
    <property type="match status" value="1"/>
</dbReference>
<comment type="pathway">
    <text evidence="4 5">Amino-acid degradation; L-kynurenine degradation; L-alanine and anthranilate from L-kynurenine: step 1/1.</text>
</comment>
<dbReference type="GO" id="GO:0097053">
    <property type="term" value="P:L-kynurenine catabolic process"/>
    <property type="evidence" value="ECO:0007669"/>
    <property type="project" value="UniProtKB-UniRule"/>
</dbReference>
<dbReference type="Proteomes" id="UP000241769">
    <property type="component" value="Unassembled WGS sequence"/>
</dbReference>
<feature type="binding site" evidence="4">
    <location>
        <position position="255"/>
    </location>
    <ligand>
        <name>pyridoxal 5'-phosphate</name>
        <dbReference type="ChEBI" id="CHEBI:597326"/>
    </ligand>
</feature>
<evidence type="ECO:0000256" key="1">
    <source>
        <dbReference type="ARBA" id="ARBA00022642"/>
    </source>
</evidence>
<comment type="subunit">
    <text evidence="4 5">Homodimer.</text>
</comment>
<dbReference type="Gene3D" id="3.40.640.10">
    <property type="entry name" value="Type I PLP-dependent aspartate aminotransferase-like (Major domain)"/>
    <property type="match status" value="1"/>
</dbReference>
<comment type="pathway">
    <text evidence="4 5">Cofactor biosynthesis; NAD(+) biosynthesis; quinolinate from L-kynurenine: step 2/3.</text>
</comment>
<dbReference type="GO" id="GO:0030170">
    <property type="term" value="F:pyridoxal phosphate binding"/>
    <property type="evidence" value="ECO:0007669"/>
    <property type="project" value="UniProtKB-UniRule"/>
</dbReference>
<dbReference type="OrthoDB" id="5978656at2759"/>
<comment type="subcellular location">
    <subcellularLocation>
        <location evidence="4 5">Cytoplasm</location>
    </subcellularLocation>
</comment>
<keyword evidence="1 4" id="KW-0662">Pyridine nucleotide biosynthesis</keyword>
<proteinExistence type="inferred from homology"/>
<dbReference type="UniPathway" id="UPA00334">
    <property type="reaction ID" value="UER00455"/>
</dbReference>
<feature type="binding site" evidence="4">
    <location>
        <position position="286"/>
    </location>
    <ligand>
        <name>pyridoxal 5'-phosphate</name>
        <dbReference type="ChEBI" id="CHEBI:597326"/>
    </ligand>
</feature>
<evidence type="ECO:0000313" key="6">
    <source>
        <dbReference type="EMBL" id="PRP76397.1"/>
    </source>
</evidence>
<dbReference type="PIRSF" id="PIRSF038800">
    <property type="entry name" value="KYNU"/>
    <property type="match status" value="1"/>
</dbReference>
<dbReference type="GO" id="GO:0043420">
    <property type="term" value="P:anthranilate metabolic process"/>
    <property type="evidence" value="ECO:0007669"/>
    <property type="project" value="UniProtKB-UniRule"/>
</dbReference>
<keyword evidence="3 4" id="KW-0663">Pyridoxal phosphate</keyword>
<dbReference type="InterPro" id="IPR015424">
    <property type="entry name" value="PyrdxlP-dep_Trfase"/>
</dbReference>
<feature type="binding site" evidence="4">
    <location>
        <position position="130"/>
    </location>
    <ligand>
        <name>pyridoxal 5'-phosphate</name>
        <dbReference type="ChEBI" id="CHEBI:597326"/>
    </ligand>
</feature>
<dbReference type="NCBIfam" id="TIGR01814">
    <property type="entry name" value="kynureninase"/>
    <property type="match status" value="1"/>
</dbReference>
<organism evidence="6 7">
    <name type="scientific">Planoprotostelium fungivorum</name>
    <dbReference type="NCBI Taxonomy" id="1890364"/>
    <lineage>
        <taxon>Eukaryota</taxon>
        <taxon>Amoebozoa</taxon>
        <taxon>Evosea</taxon>
        <taxon>Variosea</taxon>
        <taxon>Cavosteliida</taxon>
        <taxon>Cavosteliaceae</taxon>
        <taxon>Planoprotostelium</taxon>
    </lineage>
</organism>
<dbReference type="Pfam" id="PF22580">
    <property type="entry name" value="KYNU_C"/>
    <property type="match status" value="1"/>
</dbReference>
<comment type="caution">
    <text evidence="4">Lacks conserved residue(s) required for the propagation of feature annotation.</text>
</comment>
<dbReference type="InterPro" id="IPR010111">
    <property type="entry name" value="Kynureninase"/>
</dbReference>
<comment type="catalytic activity">
    <reaction evidence="5">
        <text>3-hydroxy-L-kynurenine + H2O = 3-hydroxyanthranilate + L-alanine + H(+)</text>
        <dbReference type="Rhea" id="RHEA:25143"/>
        <dbReference type="ChEBI" id="CHEBI:15377"/>
        <dbReference type="ChEBI" id="CHEBI:15378"/>
        <dbReference type="ChEBI" id="CHEBI:36559"/>
        <dbReference type="ChEBI" id="CHEBI:57972"/>
        <dbReference type="ChEBI" id="CHEBI:58125"/>
        <dbReference type="EC" id="3.7.1.3"/>
    </reaction>
</comment>
<dbReference type="InParanoid" id="A0A2P6MXF9"/>
<comment type="similarity">
    <text evidence="4 5">Belongs to the kynureninase family.</text>
</comment>
<reference evidence="6 7" key="1">
    <citation type="journal article" date="2018" name="Genome Biol. Evol.">
        <title>Multiple Roots of Fruiting Body Formation in Amoebozoa.</title>
        <authorList>
            <person name="Hillmann F."/>
            <person name="Forbes G."/>
            <person name="Novohradska S."/>
            <person name="Ferling I."/>
            <person name="Riege K."/>
            <person name="Groth M."/>
            <person name="Westermann M."/>
            <person name="Marz M."/>
            <person name="Spaller T."/>
            <person name="Winckler T."/>
            <person name="Schaap P."/>
            <person name="Glockner G."/>
        </authorList>
    </citation>
    <scope>NUCLEOTIDE SEQUENCE [LARGE SCALE GENOMIC DNA]</scope>
    <source>
        <strain evidence="6 7">Jena</strain>
    </source>
</reference>
<feature type="binding site" evidence="4">
    <location>
        <begin position="157"/>
        <end position="160"/>
    </location>
    <ligand>
        <name>pyridoxal 5'-phosphate</name>
        <dbReference type="ChEBI" id="CHEBI:597326"/>
    </ligand>
</feature>
<dbReference type="FunCoup" id="A0A2P6MXF9">
    <property type="interactions" value="157"/>
</dbReference>
<dbReference type="STRING" id="1890364.A0A2P6MXF9"/>
<dbReference type="SUPFAM" id="SSF53383">
    <property type="entry name" value="PLP-dependent transferases"/>
    <property type="match status" value="1"/>
</dbReference>
<dbReference type="PANTHER" id="PTHR14084:SF0">
    <property type="entry name" value="KYNURENINASE"/>
    <property type="match status" value="1"/>
</dbReference>
<keyword evidence="4 5" id="KW-0963">Cytoplasm</keyword>
<dbReference type="Gene3D" id="3.90.1150.10">
    <property type="entry name" value="Aspartate Aminotransferase, domain 1"/>
    <property type="match status" value="1"/>
</dbReference>
<evidence type="ECO:0000256" key="4">
    <source>
        <dbReference type="HAMAP-Rule" id="MF_03017"/>
    </source>
</evidence>
<dbReference type="HAMAP" id="MF_01970">
    <property type="entry name" value="Kynureninase"/>
    <property type="match status" value="1"/>
</dbReference>
<feature type="binding site" evidence="4">
    <location>
        <position position="315"/>
    </location>
    <ligand>
        <name>pyridoxal 5'-phosphate</name>
        <dbReference type="ChEBI" id="CHEBI:597326"/>
    </ligand>
</feature>
<feature type="binding site" evidence="4">
    <location>
        <position position="213"/>
    </location>
    <ligand>
        <name>pyridoxal 5'-phosphate</name>
        <dbReference type="ChEBI" id="CHEBI:597326"/>
    </ligand>
</feature>
<dbReference type="InterPro" id="IPR015421">
    <property type="entry name" value="PyrdxlP-dep_Trfase_major"/>
</dbReference>
<accession>A0A2P6MXF9</accession>
<dbReference type="InterPro" id="IPR015422">
    <property type="entry name" value="PyrdxlP-dep_Trfase_small"/>
</dbReference>
<gene>
    <name evidence="4" type="primary">KYNU</name>
    <name evidence="6" type="ORF">PROFUN_15251</name>
</gene>
<dbReference type="FunFam" id="3.40.640.10:FF:000031">
    <property type="entry name" value="Kynureninase"/>
    <property type="match status" value="1"/>
</dbReference>
<dbReference type="AlphaFoldDB" id="A0A2P6MXF9"/>
<dbReference type="EC" id="3.7.1.3" evidence="4 5"/>
<evidence type="ECO:0000256" key="3">
    <source>
        <dbReference type="ARBA" id="ARBA00022898"/>
    </source>
</evidence>
<keyword evidence="2 4" id="KW-0378">Hydrolase</keyword>
<evidence type="ECO:0000256" key="5">
    <source>
        <dbReference type="PIRNR" id="PIRNR038800"/>
    </source>
</evidence>
<dbReference type="GO" id="GO:0005737">
    <property type="term" value="C:cytoplasm"/>
    <property type="evidence" value="ECO:0007669"/>
    <property type="project" value="UniProtKB-SubCell"/>
</dbReference>
<dbReference type="GO" id="GO:0019441">
    <property type="term" value="P:L-tryptophan catabolic process to kynurenine"/>
    <property type="evidence" value="ECO:0007669"/>
    <property type="project" value="TreeGrafter"/>
</dbReference>
<dbReference type="GO" id="GO:0034354">
    <property type="term" value="P:'de novo' NAD+ biosynthetic process from L-tryptophan"/>
    <property type="evidence" value="ECO:0007669"/>
    <property type="project" value="UniProtKB-UniRule"/>
</dbReference>
<dbReference type="GO" id="GO:0030429">
    <property type="term" value="F:kynureninase activity"/>
    <property type="evidence" value="ECO:0007669"/>
    <property type="project" value="UniProtKB-UniRule"/>
</dbReference>
<dbReference type="GO" id="GO:0019805">
    <property type="term" value="P:quinolinate biosynthetic process"/>
    <property type="evidence" value="ECO:0007669"/>
    <property type="project" value="UniProtKB-UniRule"/>
</dbReference>
<comment type="cofactor">
    <cofactor evidence="4 5">
        <name>pyridoxal 5'-phosphate</name>
        <dbReference type="ChEBI" id="CHEBI:597326"/>
    </cofactor>
</comment>
<feature type="modified residue" description="N6-(pyridoxal phosphate)lysine" evidence="4">
    <location>
        <position position="256"/>
    </location>
</feature>
<dbReference type="EMBL" id="MDYQ01000329">
    <property type="protein sequence ID" value="PRP76397.1"/>
    <property type="molecule type" value="Genomic_DNA"/>
</dbReference>
<name>A0A2P6MXF9_9EUKA</name>
<comment type="caution">
    <text evidence="6">The sequence shown here is derived from an EMBL/GenBank/DDBJ whole genome shotgun (WGS) entry which is preliminary data.</text>
</comment>
<evidence type="ECO:0000256" key="2">
    <source>
        <dbReference type="ARBA" id="ARBA00022801"/>
    </source>
</evidence>
<feature type="binding site" evidence="4">
    <location>
        <position position="129"/>
    </location>
    <ligand>
        <name>pyridoxal 5'-phosphate</name>
        <dbReference type="ChEBI" id="CHEBI:597326"/>
    </ligand>
</feature>
<protein>
    <recommendedName>
        <fullName evidence="4 5">Kynureninase</fullName>
        <ecNumber evidence="4 5">3.7.1.3</ecNumber>
    </recommendedName>
    <alternativeName>
        <fullName evidence="4">L-kynurenine hydrolase</fullName>
    </alternativeName>
</protein>